<dbReference type="OrthoDB" id="73273at2759"/>
<keyword evidence="3" id="KW-1185">Reference proteome</keyword>
<dbReference type="PANTHER" id="PTHR16130">
    <property type="entry name" value="LYSOSOMAL COBALAMIN TRANSPORTER-RELATED"/>
    <property type="match status" value="1"/>
</dbReference>
<dbReference type="AlphaFoldDB" id="A0A9P6SQA4"/>
<name>A0A9P6SQA4_9FUNG</name>
<protein>
    <submittedName>
        <fullName evidence="2">Uncharacterized protein</fullName>
    </submittedName>
</protein>
<evidence type="ECO:0000313" key="2">
    <source>
        <dbReference type="EMBL" id="KAF9988529.1"/>
    </source>
</evidence>
<dbReference type="EMBL" id="JAAAHW010003123">
    <property type="protein sequence ID" value="KAF9988529.1"/>
    <property type="molecule type" value="Genomic_DNA"/>
</dbReference>
<dbReference type="PANTHER" id="PTHR16130:SF2">
    <property type="entry name" value="LYSOSOMAL COBALAMIN TRANSPORT ESCORT PROTEIN LMBD1"/>
    <property type="match status" value="1"/>
</dbReference>
<dbReference type="Proteomes" id="UP000749646">
    <property type="component" value="Unassembled WGS sequence"/>
</dbReference>
<dbReference type="GO" id="GO:0072665">
    <property type="term" value="P:protein localization to vacuole"/>
    <property type="evidence" value="ECO:0007669"/>
    <property type="project" value="TreeGrafter"/>
</dbReference>
<organism evidence="2 3">
    <name type="scientific">Modicella reniformis</name>
    <dbReference type="NCBI Taxonomy" id="1440133"/>
    <lineage>
        <taxon>Eukaryota</taxon>
        <taxon>Fungi</taxon>
        <taxon>Fungi incertae sedis</taxon>
        <taxon>Mucoromycota</taxon>
        <taxon>Mortierellomycotina</taxon>
        <taxon>Mortierellomycetes</taxon>
        <taxon>Mortierellales</taxon>
        <taxon>Mortierellaceae</taxon>
        <taxon>Modicella</taxon>
    </lineage>
</organism>
<evidence type="ECO:0000313" key="3">
    <source>
        <dbReference type="Proteomes" id="UP000749646"/>
    </source>
</evidence>
<comment type="caution">
    <text evidence="2">The sequence shown here is derived from an EMBL/GenBank/DDBJ whole genome shotgun (WGS) entry which is preliminary data.</text>
</comment>
<keyword evidence="1" id="KW-0472">Membrane</keyword>
<gene>
    <name evidence="2" type="ORF">BGZ65_000599</name>
</gene>
<feature type="transmembrane region" description="Helical" evidence="1">
    <location>
        <begin position="57"/>
        <end position="76"/>
    </location>
</feature>
<reference evidence="2" key="1">
    <citation type="journal article" date="2020" name="Fungal Divers.">
        <title>Resolving the Mortierellaceae phylogeny through synthesis of multi-gene phylogenetics and phylogenomics.</title>
        <authorList>
            <person name="Vandepol N."/>
            <person name="Liber J."/>
            <person name="Desiro A."/>
            <person name="Na H."/>
            <person name="Kennedy M."/>
            <person name="Barry K."/>
            <person name="Grigoriev I.V."/>
            <person name="Miller A.N."/>
            <person name="O'Donnell K."/>
            <person name="Stajich J.E."/>
            <person name="Bonito G."/>
        </authorList>
    </citation>
    <scope>NUCLEOTIDE SEQUENCE</scope>
    <source>
        <strain evidence="2">MES-2147</strain>
    </source>
</reference>
<proteinExistence type="predicted"/>
<feature type="transmembrane region" description="Helical" evidence="1">
    <location>
        <begin position="12"/>
        <end position="37"/>
    </location>
</feature>
<keyword evidence="1" id="KW-1133">Transmembrane helix</keyword>
<evidence type="ECO:0000256" key="1">
    <source>
        <dbReference type="SAM" id="Phobius"/>
    </source>
</evidence>
<dbReference type="GO" id="GO:0005774">
    <property type="term" value="C:vacuolar membrane"/>
    <property type="evidence" value="ECO:0007669"/>
    <property type="project" value="TreeGrafter"/>
</dbReference>
<sequence length="153" mass="17343">MIRLDFCQYFPIDYFLIATVILYMFWATSKGIISIGIRVLWVNLYRFRRAATQPQGLLAATMLLTLSLVGLCYSMTMSIAPEYSMFGHQEYVLCRRGFGVDPLDGADDEDLDEPKARGLLSEGLDTEDGLRQARRRELMTPDAEIPKAEQGYG</sequence>
<dbReference type="InterPro" id="IPR050854">
    <property type="entry name" value="LMBD1_LysCbl_Transport"/>
</dbReference>
<accession>A0A9P6SQA4</accession>
<keyword evidence="1" id="KW-0812">Transmembrane</keyword>